<dbReference type="Gene3D" id="1.10.150.900">
    <property type="match status" value="1"/>
</dbReference>
<evidence type="ECO:0000256" key="2">
    <source>
        <dbReference type="ARBA" id="ARBA00001947"/>
    </source>
</evidence>
<comment type="catalytic activity">
    <reaction evidence="17">
        <text>N-succinyl-(2S,6S)-2,6-diaminopimelate + H2O = (2S,6S)-2,6-diaminopimelate + succinate</text>
        <dbReference type="Rhea" id="RHEA:22608"/>
        <dbReference type="ChEBI" id="CHEBI:15377"/>
        <dbReference type="ChEBI" id="CHEBI:30031"/>
        <dbReference type="ChEBI" id="CHEBI:57609"/>
        <dbReference type="ChEBI" id="CHEBI:58087"/>
        <dbReference type="EC" id="3.5.1.18"/>
    </reaction>
</comment>
<comment type="similarity">
    <text evidence="4">Belongs to the peptidase M20A family. DapE subfamily.</text>
</comment>
<dbReference type="GO" id="GO:0046872">
    <property type="term" value="F:metal ion binding"/>
    <property type="evidence" value="ECO:0007669"/>
    <property type="project" value="UniProtKB-KW"/>
</dbReference>
<dbReference type="PANTHER" id="PTHR43808:SF31">
    <property type="entry name" value="N-ACETYL-L-CITRULLINE DEACETYLASE"/>
    <property type="match status" value="1"/>
</dbReference>
<dbReference type="GO" id="GO:0019877">
    <property type="term" value="P:diaminopimelate biosynthetic process"/>
    <property type="evidence" value="ECO:0007669"/>
    <property type="project" value="UniProtKB-KW"/>
</dbReference>
<comment type="cofactor">
    <cofactor evidence="1">
        <name>Co(2+)</name>
        <dbReference type="ChEBI" id="CHEBI:48828"/>
    </cofactor>
</comment>
<evidence type="ECO:0000256" key="17">
    <source>
        <dbReference type="ARBA" id="ARBA00051301"/>
    </source>
</evidence>
<proteinExistence type="inferred from homology"/>
<evidence type="ECO:0000256" key="6">
    <source>
        <dbReference type="ARBA" id="ARBA00011921"/>
    </source>
</evidence>
<dbReference type="HAMAP" id="MF_01690">
    <property type="entry name" value="DapE"/>
    <property type="match status" value="1"/>
</dbReference>
<dbReference type="AlphaFoldDB" id="A0A381QR26"/>
<evidence type="ECO:0000256" key="8">
    <source>
        <dbReference type="ARBA" id="ARBA00022391"/>
    </source>
</evidence>
<organism evidence="19">
    <name type="scientific">marine metagenome</name>
    <dbReference type="NCBI Taxonomy" id="408172"/>
    <lineage>
        <taxon>unclassified sequences</taxon>
        <taxon>metagenomes</taxon>
        <taxon>ecological metagenomes</taxon>
    </lineage>
</organism>
<dbReference type="Pfam" id="PF01546">
    <property type="entry name" value="Peptidase_M20"/>
    <property type="match status" value="1"/>
</dbReference>
<evidence type="ECO:0000313" key="19">
    <source>
        <dbReference type="EMBL" id="SUZ81815.1"/>
    </source>
</evidence>
<keyword evidence="15" id="KW-0170">Cobalt</keyword>
<evidence type="ECO:0000256" key="3">
    <source>
        <dbReference type="ARBA" id="ARBA00005130"/>
    </source>
</evidence>
<evidence type="ECO:0000256" key="7">
    <source>
        <dbReference type="ARBA" id="ARBA00016853"/>
    </source>
</evidence>
<dbReference type="InterPro" id="IPR002933">
    <property type="entry name" value="Peptidase_M20"/>
</dbReference>
<evidence type="ECO:0000256" key="14">
    <source>
        <dbReference type="ARBA" id="ARBA00023154"/>
    </source>
</evidence>
<dbReference type="InterPro" id="IPR036264">
    <property type="entry name" value="Bact_exopeptidase_dim_dom"/>
</dbReference>
<dbReference type="SUPFAM" id="SSF53187">
    <property type="entry name" value="Zn-dependent exopeptidases"/>
    <property type="match status" value="1"/>
</dbReference>
<dbReference type="PANTHER" id="PTHR43808">
    <property type="entry name" value="ACETYLORNITHINE DEACETYLASE"/>
    <property type="match status" value="1"/>
</dbReference>
<comment type="pathway">
    <text evidence="3">Amino-acid biosynthesis; L-lysine biosynthesis via DAP pathway; LL-2,6-diaminopimelate from (S)-tetrahydrodipicolinate (succinylase route): step 3/3.</text>
</comment>
<keyword evidence="10" id="KW-0479">Metal-binding</keyword>
<dbReference type="NCBIfam" id="TIGR01910">
    <property type="entry name" value="DapE-ArgE"/>
    <property type="match status" value="1"/>
</dbReference>
<evidence type="ECO:0000256" key="5">
    <source>
        <dbReference type="ARBA" id="ARBA00011738"/>
    </source>
</evidence>
<dbReference type="GO" id="GO:0009089">
    <property type="term" value="P:lysine biosynthetic process via diaminopimelate"/>
    <property type="evidence" value="ECO:0007669"/>
    <property type="project" value="UniProtKB-UniPathway"/>
</dbReference>
<dbReference type="GO" id="GO:0008777">
    <property type="term" value="F:acetylornithine deacetylase activity"/>
    <property type="evidence" value="ECO:0007669"/>
    <property type="project" value="TreeGrafter"/>
</dbReference>
<dbReference type="Gene3D" id="3.30.70.360">
    <property type="match status" value="1"/>
</dbReference>
<dbReference type="InterPro" id="IPR010182">
    <property type="entry name" value="ArgE/DapE"/>
</dbReference>
<dbReference type="InterPro" id="IPR001261">
    <property type="entry name" value="ArgE/DapE_CS"/>
</dbReference>
<dbReference type="EMBL" id="UINC01001483">
    <property type="protein sequence ID" value="SUZ81815.1"/>
    <property type="molecule type" value="Genomic_DNA"/>
</dbReference>
<evidence type="ECO:0000256" key="10">
    <source>
        <dbReference type="ARBA" id="ARBA00022723"/>
    </source>
</evidence>
<dbReference type="InterPro" id="IPR005941">
    <property type="entry name" value="DapE_proteobac"/>
</dbReference>
<keyword evidence="14" id="KW-0457">Lysine biosynthesis</keyword>
<protein>
    <recommendedName>
        <fullName evidence="7">Probable succinyl-diaminopimelate desuccinylase</fullName>
        <ecNumber evidence="6">3.5.1.18</ecNumber>
    </recommendedName>
    <alternativeName>
        <fullName evidence="16">N-succinyl-LL-2,6-diaminoheptanedioate amidohydrolase</fullName>
    </alternativeName>
    <alternativeName>
        <fullName evidence="8">Succinyl-diaminopimelate desuccinylase</fullName>
    </alternativeName>
</protein>
<keyword evidence="9" id="KW-0028">Amino-acid biosynthesis</keyword>
<dbReference type="PROSITE" id="PS00759">
    <property type="entry name" value="ARGE_DAPE_CPG2_2"/>
    <property type="match status" value="1"/>
</dbReference>
<evidence type="ECO:0000256" key="13">
    <source>
        <dbReference type="ARBA" id="ARBA00022915"/>
    </source>
</evidence>
<dbReference type="EC" id="3.5.1.18" evidence="6"/>
<dbReference type="Pfam" id="PF07687">
    <property type="entry name" value="M20_dimer"/>
    <property type="match status" value="1"/>
</dbReference>
<dbReference type="NCBIfam" id="NF009557">
    <property type="entry name" value="PRK13009.1"/>
    <property type="match status" value="1"/>
</dbReference>
<evidence type="ECO:0000256" key="11">
    <source>
        <dbReference type="ARBA" id="ARBA00022801"/>
    </source>
</evidence>
<keyword evidence="12" id="KW-0862">Zinc</keyword>
<comment type="subunit">
    <text evidence="5">Homodimer.</text>
</comment>
<dbReference type="Gene3D" id="3.40.630.10">
    <property type="entry name" value="Zn peptidases"/>
    <property type="match status" value="1"/>
</dbReference>
<keyword evidence="13" id="KW-0220">Diaminopimelate biosynthesis</keyword>
<dbReference type="FunFam" id="3.40.630.10:FF:000005">
    <property type="entry name" value="Succinyl-diaminopimelate desuccinylase"/>
    <property type="match status" value="1"/>
</dbReference>
<dbReference type="NCBIfam" id="TIGR01246">
    <property type="entry name" value="dapE_proteo"/>
    <property type="match status" value="1"/>
</dbReference>
<dbReference type="UniPathway" id="UPA00034">
    <property type="reaction ID" value="UER00021"/>
</dbReference>
<comment type="cofactor">
    <cofactor evidence="2">
        <name>Zn(2+)</name>
        <dbReference type="ChEBI" id="CHEBI:29105"/>
    </cofactor>
</comment>
<feature type="domain" description="Peptidase M20 dimerisation" evidence="18">
    <location>
        <begin position="174"/>
        <end position="281"/>
    </location>
</feature>
<dbReference type="GO" id="GO:0006526">
    <property type="term" value="P:L-arginine biosynthetic process"/>
    <property type="evidence" value="ECO:0007669"/>
    <property type="project" value="TreeGrafter"/>
</dbReference>
<evidence type="ECO:0000256" key="4">
    <source>
        <dbReference type="ARBA" id="ARBA00006746"/>
    </source>
</evidence>
<accession>A0A381QR26</accession>
<sequence length="373" mass="40811">MSATLDLAKQLIELPSVTPEDKGCQEIIAKRLEKLGFKIEHLPFENVSNLWAQLGNEGPLFIFAGHTDVVPAGPLDEWSFDPFTAQVHDGFLYGRGAADMKSSLAAMITATERFLEDHKPRGRLGFLISSDEEGQAINGTRKVVETLLNRSIQIDYCLVGEPSSSISLGDTIKIGRRGSLSCKLKIIGIKGHIAYPHLASNPIHAALPALKKLMEIEWDSGNEVFPPTSFQISNIHAGVGADNVIPGSMEIDFNLRFSTEIDAETIKKAVIETLDQDDINYETQWHLSGEPFITTKPELINVVTESVREITGITPEQSTSGGTSDGRFISPAGAQVVEFGPCNATIHKINECIEIKDIELLSCVYETILRKLA</sequence>
<keyword evidence="11" id="KW-0378">Hydrolase</keyword>
<evidence type="ECO:0000256" key="1">
    <source>
        <dbReference type="ARBA" id="ARBA00001941"/>
    </source>
</evidence>
<name>A0A381QR26_9ZZZZ</name>
<evidence type="ECO:0000256" key="12">
    <source>
        <dbReference type="ARBA" id="ARBA00022833"/>
    </source>
</evidence>
<evidence type="ECO:0000256" key="16">
    <source>
        <dbReference type="ARBA" id="ARBA00031891"/>
    </source>
</evidence>
<dbReference type="SUPFAM" id="SSF55031">
    <property type="entry name" value="Bacterial exopeptidase dimerisation domain"/>
    <property type="match status" value="1"/>
</dbReference>
<evidence type="ECO:0000259" key="18">
    <source>
        <dbReference type="Pfam" id="PF07687"/>
    </source>
</evidence>
<gene>
    <name evidence="19" type="ORF">METZ01_LOCUS34669</name>
</gene>
<evidence type="ECO:0000256" key="15">
    <source>
        <dbReference type="ARBA" id="ARBA00023285"/>
    </source>
</evidence>
<dbReference type="GO" id="GO:0009014">
    <property type="term" value="F:succinyl-diaminopimelate desuccinylase activity"/>
    <property type="evidence" value="ECO:0007669"/>
    <property type="project" value="UniProtKB-EC"/>
</dbReference>
<dbReference type="InterPro" id="IPR011650">
    <property type="entry name" value="Peptidase_M20_dimer"/>
</dbReference>
<evidence type="ECO:0000256" key="9">
    <source>
        <dbReference type="ARBA" id="ARBA00022605"/>
    </source>
</evidence>
<reference evidence="19" key="1">
    <citation type="submission" date="2018-05" db="EMBL/GenBank/DDBJ databases">
        <authorList>
            <person name="Lanie J.A."/>
            <person name="Ng W.-L."/>
            <person name="Kazmierczak K.M."/>
            <person name="Andrzejewski T.M."/>
            <person name="Davidsen T.M."/>
            <person name="Wayne K.J."/>
            <person name="Tettelin H."/>
            <person name="Glass J.I."/>
            <person name="Rusch D."/>
            <person name="Podicherti R."/>
            <person name="Tsui H.-C.T."/>
            <person name="Winkler M.E."/>
        </authorList>
    </citation>
    <scope>NUCLEOTIDE SEQUENCE</scope>
</reference>
<dbReference type="CDD" id="cd03891">
    <property type="entry name" value="M20_DapE_proteobac"/>
    <property type="match status" value="1"/>
</dbReference>
<dbReference type="InterPro" id="IPR050072">
    <property type="entry name" value="Peptidase_M20A"/>
</dbReference>